<feature type="compositionally biased region" description="Low complexity" evidence="7">
    <location>
        <begin position="522"/>
        <end position="538"/>
    </location>
</feature>
<dbReference type="Gene3D" id="6.10.250.1080">
    <property type="match status" value="1"/>
</dbReference>
<sequence length="693" mass="75286">MTAILPPSDPLRNNIMTSLDDNHINYPSSSSITDWKTKYYEAAEMLTETKNELDDFHQSSKELEEELERELQRTEKAQQELKVKVERAESERDSWKSKFMSLQTNHNTTTTSLQRELDSLRQENQRMKVQLRELEMGNDDLERNERAVASSLSDIEAKYARALEEKILLEHELLDKAHLEEECQRMKDELRDSNAEVSVLRDQLAATQARASKHPPNTSVSSLTPPEDSPAVTHVPKSLEDDLLRTQPPPDLELLDFIPESHVPLSVSEVPRPSTSSADSEAGQSALLHRAGFSLPRHRNASSPQTPTSLSRSTTLPSLTTPSRIPPRTTVNRSTSQTATSSTTSTTAGGTVTTTSRNRGVQMVSEMRAKVKNLEQKIHTRVPRLRMGSTSRPNPPVSTTPSSNSKPTSLAGGGQSSHLKFPDERSTSSRRNADNEETMRTPAGNSSGWVLIMEDSPSPVRPKDREHRRTSSPPSAAGFRAFSSLASSSSSLSTPYVPPQNTQPSGTRRPQSRLSTSTEGRSSISTTATVSSIPTPISRPATPTFIPLPSPGLYAHSSTANATGLKRPAGSGFSGAFFKRSSLGSTAGDSPTTDASFLSDSGLSHRELSSSTSTPPSQKESTGGKLPSQLPHSNVTVRSHSKLPKSTAPPTSLAQSRIGRPNFGASGRRSVGGDISDMESRDKGRLRAGSGRD</sequence>
<evidence type="ECO:0000259" key="8">
    <source>
        <dbReference type="Pfam" id="PF04880"/>
    </source>
</evidence>
<comment type="similarity">
    <text evidence="2">Belongs to the nudE family.</text>
</comment>
<dbReference type="PANTHER" id="PTHR10921">
    <property type="entry name" value="NUCLEAR DISTRIBUTION PROTEIN NUDE HOMOLOG 1"/>
    <property type="match status" value="1"/>
</dbReference>
<feature type="compositionally biased region" description="Polar residues" evidence="7">
    <location>
        <begin position="205"/>
        <end position="224"/>
    </location>
</feature>
<dbReference type="InterPro" id="IPR033494">
    <property type="entry name" value="NUDE"/>
</dbReference>
<feature type="compositionally biased region" description="Basic and acidic residues" evidence="7">
    <location>
        <begin position="678"/>
        <end position="693"/>
    </location>
</feature>
<proteinExistence type="inferred from homology"/>
<dbReference type="Pfam" id="PF04880">
    <property type="entry name" value="NUDE_C"/>
    <property type="match status" value="1"/>
</dbReference>
<evidence type="ECO:0000256" key="2">
    <source>
        <dbReference type="ARBA" id="ARBA00007429"/>
    </source>
</evidence>
<dbReference type="GO" id="GO:0000132">
    <property type="term" value="P:establishment of mitotic spindle orientation"/>
    <property type="evidence" value="ECO:0007669"/>
    <property type="project" value="TreeGrafter"/>
</dbReference>
<evidence type="ECO:0000256" key="7">
    <source>
        <dbReference type="SAM" id="MobiDB-lite"/>
    </source>
</evidence>
<feature type="compositionally biased region" description="Low complexity" evidence="7">
    <location>
        <begin position="302"/>
        <end position="356"/>
    </location>
</feature>
<accession>A0AAD4Q9L6</accession>
<dbReference type="Proteomes" id="UP001201163">
    <property type="component" value="Unassembled WGS sequence"/>
</dbReference>
<name>A0AAD4Q9L6_9AGAM</name>
<feature type="compositionally biased region" description="Polar residues" evidence="7">
    <location>
        <begin position="584"/>
        <end position="602"/>
    </location>
</feature>
<keyword evidence="4" id="KW-0493">Microtubule</keyword>
<dbReference type="GO" id="GO:0000776">
    <property type="term" value="C:kinetochore"/>
    <property type="evidence" value="ECO:0007669"/>
    <property type="project" value="TreeGrafter"/>
</dbReference>
<feature type="compositionally biased region" description="Low complexity" evidence="7">
    <location>
        <begin position="399"/>
        <end position="409"/>
    </location>
</feature>
<dbReference type="EMBL" id="JAKELL010000040">
    <property type="protein sequence ID" value="KAH8988911.1"/>
    <property type="molecule type" value="Genomic_DNA"/>
</dbReference>
<feature type="compositionally biased region" description="Basic and acidic residues" evidence="7">
    <location>
        <begin position="367"/>
        <end position="378"/>
    </location>
</feature>
<dbReference type="GO" id="GO:0005871">
    <property type="term" value="C:kinesin complex"/>
    <property type="evidence" value="ECO:0007669"/>
    <property type="project" value="TreeGrafter"/>
</dbReference>
<keyword evidence="3" id="KW-0963">Cytoplasm</keyword>
<dbReference type="AlphaFoldDB" id="A0AAD4Q9L6"/>
<reference evidence="9" key="1">
    <citation type="submission" date="2022-01" db="EMBL/GenBank/DDBJ databases">
        <title>Comparative genomics reveals a dynamic genome evolution in the ectomycorrhizal milk-cap (Lactarius) mushrooms.</title>
        <authorList>
            <consortium name="DOE Joint Genome Institute"/>
            <person name="Lebreton A."/>
            <person name="Tang N."/>
            <person name="Kuo A."/>
            <person name="LaButti K."/>
            <person name="Drula E."/>
            <person name="Barry K."/>
            <person name="Clum A."/>
            <person name="Lipzen A."/>
            <person name="Mousain D."/>
            <person name="Ng V."/>
            <person name="Wang R."/>
            <person name="Wang X."/>
            <person name="Dai Y."/>
            <person name="Henrissat B."/>
            <person name="Grigoriev I.V."/>
            <person name="Guerin-Laguette A."/>
            <person name="Yu F."/>
            <person name="Martin F.M."/>
        </authorList>
    </citation>
    <scope>NUCLEOTIDE SEQUENCE</scope>
    <source>
        <strain evidence="9">QP</strain>
    </source>
</reference>
<keyword evidence="5" id="KW-0175">Coiled coil</keyword>
<protein>
    <recommendedName>
        <fullName evidence="8">NUDE domain-containing protein</fullName>
    </recommendedName>
</protein>
<evidence type="ECO:0000256" key="6">
    <source>
        <dbReference type="ARBA" id="ARBA00023212"/>
    </source>
</evidence>
<dbReference type="PANTHER" id="PTHR10921:SF1">
    <property type="entry name" value="NUCLEAR DISTRIBUTION PROTEIN NUDE HOMOLOG"/>
    <property type="match status" value="1"/>
</dbReference>
<evidence type="ECO:0000256" key="4">
    <source>
        <dbReference type="ARBA" id="ARBA00022701"/>
    </source>
</evidence>
<evidence type="ECO:0000313" key="10">
    <source>
        <dbReference type="Proteomes" id="UP001201163"/>
    </source>
</evidence>
<comment type="subcellular location">
    <subcellularLocation>
        <location evidence="1">Cytoplasm</location>
        <location evidence="1">Cytoskeleton</location>
    </subcellularLocation>
</comment>
<feature type="compositionally biased region" description="Basic and acidic residues" evidence="7">
    <location>
        <begin position="420"/>
        <end position="439"/>
    </location>
</feature>
<feature type="region of interest" description="Disordered" evidence="7">
    <location>
        <begin position="584"/>
        <end position="693"/>
    </location>
</feature>
<dbReference type="GO" id="GO:0007020">
    <property type="term" value="P:microtubule nucleation"/>
    <property type="evidence" value="ECO:0007669"/>
    <property type="project" value="TreeGrafter"/>
</dbReference>
<feature type="domain" description="NUDE" evidence="8">
    <location>
        <begin position="151"/>
        <end position="245"/>
    </location>
</feature>
<evidence type="ECO:0000313" key="9">
    <source>
        <dbReference type="EMBL" id="KAH8988911.1"/>
    </source>
</evidence>
<evidence type="ECO:0000256" key="5">
    <source>
        <dbReference type="ARBA" id="ARBA00023054"/>
    </source>
</evidence>
<feature type="region of interest" description="Disordered" evidence="7">
    <location>
        <begin position="294"/>
        <end position="544"/>
    </location>
</feature>
<evidence type="ECO:0000256" key="1">
    <source>
        <dbReference type="ARBA" id="ARBA00004245"/>
    </source>
</evidence>
<dbReference type="GO" id="GO:0008017">
    <property type="term" value="F:microtubule binding"/>
    <property type="evidence" value="ECO:0007669"/>
    <property type="project" value="InterPro"/>
</dbReference>
<organism evidence="9 10">
    <name type="scientific">Lactarius akahatsu</name>
    <dbReference type="NCBI Taxonomy" id="416441"/>
    <lineage>
        <taxon>Eukaryota</taxon>
        <taxon>Fungi</taxon>
        <taxon>Dikarya</taxon>
        <taxon>Basidiomycota</taxon>
        <taxon>Agaricomycotina</taxon>
        <taxon>Agaricomycetes</taxon>
        <taxon>Russulales</taxon>
        <taxon>Russulaceae</taxon>
        <taxon>Lactarius</taxon>
    </lineage>
</organism>
<gene>
    <name evidence="9" type="ORF">EDB92DRAFT_1870563</name>
</gene>
<dbReference type="GO" id="GO:0047496">
    <property type="term" value="P:vesicle transport along microtubule"/>
    <property type="evidence" value="ECO:0007669"/>
    <property type="project" value="TreeGrafter"/>
</dbReference>
<keyword evidence="6" id="KW-0206">Cytoskeleton</keyword>
<keyword evidence="10" id="KW-1185">Reference proteome</keyword>
<evidence type="ECO:0000256" key="3">
    <source>
        <dbReference type="ARBA" id="ARBA00022490"/>
    </source>
</evidence>
<feature type="compositionally biased region" description="Polar residues" evidence="7">
    <location>
        <begin position="499"/>
        <end position="521"/>
    </location>
</feature>
<feature type="compositionally biased region" description="Polar residues" evidence="7">
    <location>
        <begin position="609"/>
        <end position="621"/>
    </location>
</feature>
<comment type="caution">
    <text evidence="9">The sequence shown here is derived from an EMBL/GenBank/DDBJ whole genome shotgun (WGS) entry which is preliminary data.</text>
</comment>
<feature type="region of interest" description="Disordered" evidence="7">
    <location>
        <begin position="205"/>
        <end position="235"/>
    </location>
</feature>
<dbReference type="GO" id="GO:0007059">
    <property type="term" value="P:chromosome segregation"/>
    <property type="evidence" value="ECO:0007669"/>
    <property type="project" value="TreeGrafter"/>
</dbReference>
<feature type="compositionally biased region" description="Low complexity" evidence="7">
    <location>
        <begin position="475"/>
        <end position="493"/>
    </location>
</feature>
<dbReference type="GO" id="GO:0051642">
    <property type="term" value="P:centrosome localization"/>
    <property type="evidence" value="ECO:0007669"/>
    <property type="project" value="TreeGrafter"/>
</dbReference>
<dbReference type="GO" id="GO:0005874">
    <property type="term" value="C:microtubule"/>
    <property type="evidence" value="ECO:0007669"/>
    <property type="project" value="UniProtKB-KW"/>
</dbReference>
<dbReference type="InterPro" id="IPR006964">
    <property type="entry name" value="NUDE_dom"/>
</dbReference>